<feature type="compositionally biased region" description="Basic and acidic residues" evidence="2">
    <location>
        <begin position="1"/>
        <end position="24"/>
    </location>
</feature>
<dbReference type="PANTHER" id="PTHR12874:SF9">
    <property type="entry name" value="F-BOX ONLY PROTEIN 48"/>
    <property type="match status" value="1"/>
</dbReference>
<reference evidence="4 5" key="1">
    <citation type="submission" date="2019-06" db="EMBL/GenBank/DDBJ databases">
        <title>Draft genome sequence of the filamentous fungus Phialemoniopsis curvata isolated from diesel fuel.</title>
        <authorList>
            <person name="Varaljay V.A."/>
            <person name="Lyon W.J."/>
            <person name="Crouch A.L."/>
            <person name="Drake C.E."/>
            <person name="Hollomon J.M."/>
            <person name="Nadeau L.J."/>
            <person name="Nunn H.S."/>
            <person name="Stevenson B.S."/>
            <person name="Bojanowski C.L."/>
            <person name="Crookes-Goodson W.J."/>
        </authorList>
    </citation>
    <scope>NUCLEOTIDE SEQUENCE [LARGE SCALE GENOMIC DNA]</scope>
    <source>
        <strain evidence="4 5">D216</strain>
    </source>
</reference>
<dbReference type="EMBL" id="SKBQ01000069">
    <property type="protein sequence ID" value="TPX09283.1"/>
    <property type="molecule type" value="Genomic_DNA"/>
</dbReference>
<dbReference type="PANTHER" id="PTHR12874">
    <property type="entry name" value="F-BOX ONLY PROTEIN 48-RELATED"/>
    <property type="match status" value="1"/>
</dbReference>
<keyword evidence="1" id="KW-0833">Ubl conjugation pathway</keyword>
<feature type="region of interest" description="Disordered" evidence="2">
    <location>
        <begin position="1"/>
        <end position="102"/>
    </location>
</feature>
<dbReference type="Gene3D" id="1.20.1280.50">
    <property type="match status" value="1"/>
</dbReference>
<feature type="domain" description="F-box" evidence="3">
    <location>
        <begin position="219"/>
        <end position="269"/>
    </location>
</feature>
<gene>
    <name evidence="4" type="ORF">E0L32_009475</name>
</gene>
<feature type="region of interest" description="Disordered" evidence="2">
    <location>
        <begin position="149"/>
        <end position="188"/>
    </location>
</feature>
<accession>A0A507ANF2</accession>
<evidence type="ECO:0000259" key="3">
    <source>
        <dbReference type="PROSITE" id="PS50181"/>
    </source>
</evidence>
<feature type="compositionally biased region" description="Acidic residues" evidence="2">
    <location>
        <begin position="293"/>
        <end position="314"/>
    </location>
</feature>
<dbReference type="Proteomes" id="UP000319257">
    <property type="component" value="Unassembled WGS sequence"/>
</dbReference>
<dbReference type="Pfam" id="PF19270">
    <property type="entry name" value="FBO_C"/>
    <property type="match status" value="1"/>
</dbReference>
<sequence length="559" mass="60797">MDQSKDISSELESFREQWRAEVRAKKPTGTAGQAQPAQPGPSSSTPAVPARSHHRTSAPPRHLVASHQKPVAKEHDDDDFQAQSYDLPSEDTGPARPSAAAVVEEPVTALEHYEKAVERETQGSLGDSLQLYRKAFRMDPAVDKKYKNKHFPAPPKPAAQSSHEGQPSTAQAASTTAPGATAANPLDAQPPTMKELIASFQGLSIEPAVPEVEGMPQPPCPIADLPQEILVHIMHDVAVADVADFVRLAQVCKRLAYLVTTEDQIWRSVCLESDFGFPAMHRTWQKSISWGPADDDDDCDEEEEEELDPENGDDDAATAAATIFLTPEARAAASRAAALATTASLLRGPRYRSSWQRMFRQRPRVRFNGCYISTVNYIRSGQASASQVTWNSPVHIVTYFRYLRLLRDGTAISLLTTAEPQDVVHHLARDALALHAGPGAGAAGAGSHLPSAVMQHALRGRWRLGSVDAAAAASASAGDKGDDPEADLVVETEGVGKYLYRLELALRSAGRAGGGTRNNKLVWRGFYSYNRLTDDWAEFGLKNDKPFFFSRVKSYGRGD</sequence>
<comment type="caution">
    <text evidence="4">The sequence shown here is derived from an EMBL/GenBank/DDBJ whole genome shotgun (WGS) entry which is preliminary data.</text>
</comment>
<dbReference type="STRING" id="1093900.A0A507ANF2"/>
<dbReference type="PROSITE" id="PS50181">
    <property type="entry name" value="FBOX"/>
    <property type="match status" value="1"/>
</dbReference>
<feature type="region of interest" description="Disordered" evidence="2">
    <location>
        <begin position="288"/>
        <end position="314"/>
    </location>
</feature>
<dbReference type="OrthoDB" id="2117972at2759"/>
<dbReference type="GeneID" id="41976922"/>
<feature type="compositionally biased region" description="Low complexity" evidence="2">
    <location>
        <begin position="165"/>
        <end position="183"/>
    </location>
</feature>
<dbReference type="InParanoid" id="A0A507ANF2"/>
<dbReference type="InterPro" id="IPR045464">
    <property type="entry name" value="Hrt3/FBXO9_C"/>
</dbReference>
<evidence type="ECO:0000256" key="1">
    <source>
        <dbReference type="ARBA" id="ARBA00022786"/>
    </source>
</evidence>
<keyword evidence="5" id="KW-1185">Reference proteome</keyword>
<proteinExistence type="predicted"/>
<dbReference type="InterPro" id="IPR001810">
    <property type="entry name" value="F-box_dom"/>
</dbReference>
<dbReference type="FunCoup" id="A0A507ANF2">
    <property type="interactions" value="112"/>
</dbReference>
<feature type="compositionally biased region" description="Polar residues" evidence="2">
    <location>
        <begin position="30"/>
        <end position="46"/>
    </location>
</feature>
<dbReference type="GO" id="GO:0019005">
    <property type="term" value="C:SCF ubiquitin ligase complex"/>
    <property type="evidence" value="ECO:0007669"/>
    <property type="project" value="TreeGrafter"/>
</dbReference>
<dbReference type="AlphaFoldDB" id="A0A507ANF2"/>
<dbReference type="Pfam" id="PF12937">
    <property type="entry name" value="F-box-like"/>
    <property type="match status" value="1"/>
</dbReference>
<evidence type="ECO:0000313" key="5">
    <source>
        <dbReference type="Proteomes" id="UP000319257"/>
    </source>
</evidence>
<dbReference type="GO" id="GO:0005737">
    <property type="term" value="C:cytoplasm"/>
    <property type="evidence" value="ECO:0007669"/>
    <property type="project" value="TreeGrafter"/>
</dbReference>
<evidence type="ECO:0000256" key="2">
    <source>
        <dbReference type="SAM" id="MobiDB-lite"/>
    </source>
</evidence>
<organism evidence="4 5">
    <name type="scientific">Thyridium curvatum</name>
    <dbReference type="NCBI Taxonomy" id="1093900"/>
    <lineage>
        <taxon>Eukaryota</taxon>
        <taxon>Fungi</taxon>
        <taxon>Dikarya</taxon>
        <taxon>Ascomycota</taxon>
        <taxon>Pezizomycotina</taxon>
        <taxon>Sordariomycetes</taxon>
        <taxon>Sordariomycetidae</taxon>
        <taxon>Thyridiales</taxon>
        <taxon>Thyridiaceae</taxon>
        <taxon>Thyridium</taxon>
    </lineage>
</organism>
<dbReference type="RefSeq" id="XP_030990994.1">
    <property type="nucleotide sequence ID" value="XM_031144445.1"/>
</dbReference>
<name>A0A507ANF2_9PEZI</name>
<dbReference type="GO" id="GO:0031146">
    <property type="term" value="P:SCF-dependent proteasomal ubiquitin-dependent protein catabolic process"/>
    <property type="evidence" value="ECO:0007669"/>
    <property type="project" value="TreeGrafter"/>
</dbReference>
<evidence type="ECO:0000313" key="4">
    <source>
        <dbReference type="EMBL" id="TPX09283.1"/>
    </source>
</evidence>
<protein>
    <recommendedName>
        <fullName evidence="3">F-box domain-containing protein</fullName>
    </recommendedName>
</protein>
<dbReference type="InterPro" id="IPR036047">
    <property type="entry name" value="F-box-like_dom_sf"/>
</dbReference>
<dbReference type="SUPFAM" id="SSF81383">
    <property type="entry name" value="F-box domain"/>
    <property type="match status" value="1"/>
</dbReference>